<sequence length="102" mass="10667">MILSTSTLETSPVSLAHPTPSLQAISGLSCNCVSGYRQTSNVGPVTCEACPSLSSVRSDDGLYCLTCLSPLIYTGGTCTGCEDQTSIFVDRIPINRSSTGDR</sequence>
<proteinExistence type="predicted"/>
<dbReference type="SUPFAM" id="SSF57184">
    <property type="entry name" value="Growth factor receptor domain"/>
    <property type="match status" value="1"/>
</dbReference>
<protein>
    <submittedName>
        <fullName evidence="1">Uncharacterized protein</fullName>
    </submittedName>
</protein>
<dbReference type="InParanoid" id="A0A1X7V089"/>
<name>A0A1X7V089_AMPQE</name>
<organism evidence="1">
    <name type="scientific">Amphimedon queenslandica</name>
    <name type="common">Sponge</name>
    <dbReference type="NCBI Taxonomy" id="400682"/>
    <lineage>
        <taxon>Eukaryota</taxon>
        <taxon>Metazoa</taxon>
        <taxon>Porifera</taxon>
        <taxon>Demospongiae</taxon>
        <taxon>Heteroscleromorpha</taxon>
        <taxon>Haplosclerida</taxon>
        <taxon>Niphatidae</taxon>
        <taxon>Amphimedon</taxon>
    </lineage>
</organism>
<dbReference type="AlphaFoldDB" id="A0A1X7V089"/>
<reference evidence="1" key="1">
    <citation type="submission" date="2017-05" db="UniProtKB">
        <authorList>
            <consortium name="EnsemblMetazoa"/>
        </authorList>
    </citation>
    <scope>IDENTIFICATION</scope>
</reference>
<evidence type="ECO:0000313" key="1">
    <source>
        <dbReference type="EnsemblMetazoa" id="Aqu2.1.33645_001"/>
    </source>
</evidence>
<dbReference type="InterPro" id="IPR009030">
    <property type="entry name" value="Growth_fac_rcpt_cys_sf"/>
</dbReference>
<accession>A0A1X7V089</accession>
<dbReference type="EnsemblMetazoa" id="Aqu2.1.33645_001">
    <property type="protein sequence ID" value="Aqu2.1.33645_001"/>
    <property type="gene ID" value="Aqu2.1.33645"/>
</dbReference>